<gene>
    <name evidence="1" type="ORF">BD410DRAFT_154748</name>
</gene>
<proteinExistence type="predicted"/>
<dbReference type="Proteomes" id="UP000294933">
    <property type="component" value="Unassembled WGS sequence"/>
</dbReference>
<sequence>MDGVDHLLNLLAIVKSESLDVAFAEDANYRGLQSENFTFRPYPEPLRSLRQSLEDSKLCMAALKGVSGLQDRSNIFSVCQLPCAVSQGLPLVT</sequence>
<reference evidence="1 2" key="1">
    <citation type="submission" date="2018-06" db="EMBL/GenBank/DDBJ databases">
        <title>A transcriptomic atlas of mushroom development highlights an independent origin of complex multicellularity.</title>
        <authorList>
            <consortium name="DOE Joint Genome Institute"/>
            <person name="Krizsan K."/>
            <person name="Almasi E."/>
            <person name="Merenyi Z."/>
            <person name="Sahu N."/>
            <person name="Viragh M."/>
            <person name="Koszo T."/>
            <person name="Mondo S."/>
            <person name="Kiss B."/>
            <person name="Balint B."/>
            <person name="Kues U."/>
            <person name="Barry K."/>
            <person name="Hegedus J.C."/>
            <person name="Henrissat B."/>
            <person name="Johnson J."/>
            <person name="Lipzen A."/>
            <person name="Ohm R."/>
            <person name="Nagy I."/>
            <person name="Pangilinan J."/>
            <person name="Yan J."/>
            <person name="Xiong Y."/>
            <person name="Grigoriev I.V."/>
            <person name="Hibbett D.S."/>
            <person name="Nagy L.G."/>
        </authorList>
    </citation>
    <scope>NUCLEOTIDE SEQUENCE [LARGE SCALE GENOMIC DNA]</scope>
    <source>
        <strain evidence="1 2">SZMC22713</strain>
    </source>
</reference>
<protein>
    <submittedName>
        <fullName evidence="1">Uncharacterized protein</fullName>
    </submittedName>
</protein>
<keyword evidence="2" id="KW-1185">Reference proteome</keyword>
<dbReference type="VEuPathDB" id="FungiDB:BD410DRAFT_154748"/>
<organism evidence="1 2">
    <name type="scientific">Rickenella mellea</name>
    <dbReference type="NCBI Taxonomy" id="50990"/>
    <lineage>
        <taxon>Eukaryota</taxon>
        <taxon>Fungi</taxon>
        <taxon>Dikarya</taxon>
        <taxon>Basidiomycota</taxon>
        <taxon>Agaricomycotina</taxon>
        <taxon>Agaricomycetes</taxon>
        <taxon>Hymenochaetales</taxon>
        <taxon>Rickenellaceae</taxon>
        <taxon>Rickenella</taxon>
    </lineage>
</organism>
<dbReference type="STRING" id="50990.A0A4Y7PIQ4"/>
<accession>A0A4Y7PIQ4</accession>
<evidence type="ECO:0000313" key="2">
    <source>
        <dbReference type="Proteomes" id="UP000294933"/>
    </source>
</evidence>
<dbReference type="AlphaFoldDB" id="A0A4Y7PIQ4"/>
<name>A0A4Y7PIQ4_9AGAM</name>
<dbReference type="EMBL" id="ML170298">
    <property type="protein sequence ID" value="TDL14948.1"/>
    <property type="molecule type" value="Genomic_DNA"/>
</dbReference>
<evidence type="ECO:0000313" key="1">
    <source>
        <dbReference type="EMBL" id="TDL14948.1"/>
    </source>
</evidence>